<evidence type="ECO:0000256" key="2">
    <source>
        <dbReference type="ARBA" id="ARBA00022801"/>
    </source>
</evidence>
<dbReference type="GO" id="GO:0004553">
    <property type="term" value="F:hydrolase activity, hydrolyzing O-glycosyl compounds"/>
    <property type="evidence" value="ECO:0007669"/>
    <property type="project" value="InterPro"/>
</dbReference>
<feature type="region of interest" description="Disordered" evidence="4">
    <location>
        <begin position="522"/>
        <end position="545"/>
    </location>
</feature>
<name>A0A919KKQ8_9XANT</name>
<dbReference type="SUPFAM" id="SSF49303">
    <property type="entry name" value="beta-Galactosidase/glucuronidase domain"/>
    <property type="match status" value="1"/>
</dbReference>
<dbReference type="GO" id="GO:0005975">
    <property type="term" value="P:carbohydrate metabolic process"/>
    <property type="evidence" value="ECO:0007669"/>
    <property type="project" value="InterPro"/>
</dbReference>
<feature type="compositionally biased region" description="Basic and acidic residues" evidence="4">
    <location>
        <begin position="533"/>
        <end position="542"/>
    </location>
</feature>
<dbReference type="InterPro" id="IPR017853">
    <property type="entry name" value="GH"/>
</dbReference>
<keyword evidence="2" id="KW-0378">Hydrolase</keyword>
<dbReference type="InterPro" id="IPR013783">
    <property type="entry name" value="Ig-like_fold"/>
</dbReference>
<evidence type="ECO:0000256" key="3">
    <source>
        <dbReference type="ARBA" id="ARBA00023295"/>
    </source>
</evidence>
<dbReference type="PANTHER" id="PTHR42732:SF1">
    <property type="entry name" value="BETA-MANNOSIDASE"/>
    <property type="match status" value="1"/>
</dbReference>
<dbReference type="PRINTS" id="PR00132">
    <property type="entry name" value="GLHYDRLASE2"/>
</dbReference>
<organism evidence="6 7">
    <name type="scientific">Xanthomonas boreopolis</name>
    <dbReference type="NCBI Taxonomy" id="86183"/>
    <lineage>
        <taxon>Bacteria</taxon>
        <taxon>Pseudomonadati</taxon>
        <taxon>Pseudomonadota</taxon>
        <taxon>Gammaproteobacteria</taxon>
        <taxon>Lysobacterales</taxon>
        <taxon>Lysobacteraceae</taxon>
        <taxon>Xanthomonas</taxon>
    </lineage>
</organism>
<dbReference type="Pfam" id="PF02836">
    <property type="entry name" value="Glyco_hydro_2_C"/>
    <property type="match status" value="1"/>
</dbReference>
<dbReference type="PROSITE" id="PS50022">
    <property type="entry name" value="FA58C_3"/>
    <property type="match status" value="1"/>
</dbReference>
<reference evidence="6" key="2">
    <citation type="submission" date="2020-09" db="EMBL/GenBank/DDBJ databases">
        <authorList>
            <person name="Sun Q."/>
            <person name="Ohkuma M."/>
        </authorList>
    </citation>
    <scope>NUCLEOTIDE SEQUENCE</scope>
    <source>
        <strain evidence="6">JCM 13306</strain>
    </source>
</reference>
<dbReference type="SUPFAM" id="SSF49785">
    <property type="entry name" value="Galactose-binding domain-like"/>
    <property type="match status" value="1"/>
</dbReference>
<dbReference type="InterPro" id="IPR008979">
    <property type="entry name" value="Galactose-bd-like_sf"/>
</dbReference>
<comment type="caution">
    <text evidence="6">The sequence shown here is derived from an EMBL/GenBank/DDBJ whole genome shotgun (WGS) entry which is preliminary data.</text>
</comment>
<evidence type="ECO:0000259" key="5">
    <source>
        <dbReference type="PROSITE" id="PS50022"/>
    </source>
</evidence>
<dbReference type="EMBL" id="BNBA01000046">
    <property type="protein sequence ID" value="GHH60484.1"/>
    <property type="molecule type" value="Genomic_DNA"/>
</dbReference>
<dbReference type="Pfam" id="PF00703">
    <property type="entry name" value="Glyco_hydro_2"/>
    <property type="match status" value="1"/>
</dbReference>
<dbReference type="InterPro" id="IPR006102">
    <property type="entry name" value="Ig-like_GH2"/>
</dbReference>
<dbReference type="InterPro" id="IPR006101">
    <property type="entry name" value="Glyco_hydro_2"/>
</dbReference>
<keyword evidence="3" id="KW-0326">Glycosidase</keyword>
<comment type="similarity">
    <text evidence="1">Belongs to the glycosyl hydrolase 2 family.</text>
</comment>
<dbReference type="Proteomes" id="UP000623958">
    <property type="component" value="Unassembled WGS sequence"/>
</dbReference>
<accession>A0A919KKQ8</accession>
<sequence length="649" mass="71422">MTLVSDVLDATGKRVATQRSEQAVPATGMFDYDQTLPEIVRPRLWSPDQPYLYTLLSQLYVDGRLVDRFETPFGIRTVKFTADQGFFLNGKHLYLVGANVHQDQAGWGDGVTDGAARRDVKMVKDAGFNFIRGSHYPHSPAFTKATDELGILFWSEAPFWGIGGFGADGSWLSSAYPPDPADRPAFEASVLQQVEEMVRIHRNRPSVFVWSASNEPFFTKGDAMEAMRDFLKREVAFFHRIDPTRPVAIGGAQRGGIDKLGDVAGYNGDGATLFLDPGVPSVVSEYGSTMVNRPGDYAPGFGLMPDTPDQKDNPRPYAWRYPWRSGEALWCAFDHGSIASIEFGSMGFIDYFRLPKRQYYWYRSTYAGVPPPAWPVDGTPAQLQLSASQTVIHGTQGLDDTQLVVTVQDEHGRALSNSPDVTLTIVSGPGKFPTGRRIAFSNKSLVAIRDGQAAISFRSYYAGESVIEATSPGLKPARITITTTGPDRFVPGQSPLAPDQPVVAYPPFTRIAFPGDPVNVAINRPTASSGAEPGHEGPKANDDQEQTWWKASAKDGSAFWLIHLENVYALHWLALVMPDDQGPDFVVEISKDNTEWQQVGEGKGGRRSYDFALFDKPHAAAFLRIRFPDVTPEHPAALSEVRVIALPEK</sequence>
<evidence type="ECO:0000256" key="1">
    <source>
        <dbReference type="ARBA" id="ARBA00007401"/>
    </source>
</evidence>
<reference evidence="6" key="1">
    <citation type="journal article" date="2014" name="Int. J. Syst. Evol. Microbiol.">
        <title>Complete genome sequence of Corynebacterium casei LMG S-19264T (=DSM 44701T), isolated from a smear-ripened cheese.</title>
        <authorList>
            <consortium name="US DOE Joint Genome Institute (JGI-PGF)"/>
            <person name="Walter F."/>
            <person name="Albersmeier A."/>
            <person name="Kalinowski J."/>
            <person name="Ruckert C."/>
        </authorList>
    </citation>
    <scope>NUCLEOTIDE SEQUENCE</scope>
    <source>
        <strain evidence="6">JCM 13306</strain>
    </source>
</reference>
<keyword evidence="7" id="KW-1185">Reference proteome</keyword>
<dbReference type="AlphaFoldDB" id="A0A919KKQ8"/>
<protein>
    <recommendedName>
        <fullName evidence="5">F5/8 type C domain-containing protein</fullName>
    </recommendedName>
</protein>
<dbReference type="SUPFAM" id="SSF51445">
    <property type="entry name" value="(Trans)glycosidases"/>
    <property type="match status" value="1"/>
</dbReference>
<proteinExistence type="inferred from homology"/>
<dbReference type="Pfam" id="PF00754">
    <property type="entry name" value="F5_F8_type_C"/>
    <property type="match status" value="1"/>
</dbReference>
<evidence type="ECO:0000313" key="6">
    <source>
        <dbReference type="EMBL" id="GHH60484.1"/>
    </source>
</evidence>
<dbReference type="InterPro" id="IPR000421">
    <property type="entry name" value="FA58C"/>
</dbReference>
<evidence type="ECO:0000256" key="4">
    <source>
        <dbReference type="SAM" id="MobiDB-lite"/>
    </source>
</evidence>
<dbReference type="InterPro" id="IPR036156">
    <property type="entry name" value="Beta-gal/glucu_dom_sf"/>
</dbReference>
<dbReference type="Gene3D" id="2.60.120.260">
    <property type="entry name" value="Galactose-binding domain-like"/>
    <property type="match status" value="1"/>
</dbReference>
<evidence type="ECO:0000313" key="7">
    <source>
        <dbReference type="Proteomes" id="UP000623958"/>
    </source>
</evidence>
<dbReference type="PANTHER" id="PTHR42732">
    <property type="entry name" value="BETA-GALACTOSIDASE"/>
    <property type="match status" value="1"/>
</dbReference>
<dbReference type="Gene3D" id="3.20.20.80">
    <property type="entry name" value="Glycosidases"/>
    <property type="match status" value="1"/>
</dbReference>
<dbReference type="InterPro" id="IPR051913">
    <property type="entry name" value="GH2_Domain-Containing"/>
</dbReference>
<dbReference type="Gene3D" id="2.60.40.10">
    <property type="entry name" value="Immunoglobulins"/>
    <property type="match status" value="2"/>
</dbReference>
<gene>
    <name evidence="6" type="ORF">GCM10009090_35910</name>
</gene>
<dbReference type="InterPro" id="IPR006103">
    <property type="entry name" value="Glyco_hydro_2_cat"/>
</dbReference>
<feature type="domain" description="F5/8 type C" evidence="5">
    <location>
        <begin position="504"/>
        <end position="646"/>
    </location>
</feature>